<sequence>MNPIRITRRYWISASMTALLLATPLLGQAAGVDDAVQELQQGWEAVRYQAPANEREKRFEALAARAHALSQAHPGKAETLIWEGIIVSSLAGEKGGLGALPLVKQAKGLYEQAIQIDGKALDGSAYNSLGVLYYKVPGWPIGFGDKKQARDLLQKALAINPQGIDPNFFYGEFLLENDKAENALPYLQKALQAPDRPGRALADKGRREEVRQLMQKAKAS</sequence>
<name>A0ABW2RAU6_9BURK</name>
<evidence type="ECO:0008006" key="4">
    <source>
        <dbReference type="Google" id="ProtNLM"/>
    </source>
</evidence>
<keyword evidence="1" id="KW-0732">Signal</keyword>
<proteinExistence type="predicted"/>
<keyword evidence="3" id="KW-1185">Reference proteome</keyword>
<accession>A0ABW2RAU6</accession>
<dbReference type="EMBL" id="JBHTBX010000007">
    <property type="protein sequence ID" value="MFC7435185.1"/>
    <property type="molecule type" value="Genomic_DNA"/>
</dbReference>
<organism evidence="2 3">
    <name type="scientific">Hydrogenophaga bisanensis</name>
    <dbReference type="NCBI Taxonomy" id="439611"/>
    <lineage>
        <taxon>Bacteria</taxon>
        <taxon>Pseudomonadati</taxon>
        <taxon>Pseudomonadota</taxon>
        <taxon>Betaproteobacteria</taxon>
        <taxon>Burkholderiales</taxon>
        <taxon>Comamonadaceae</taxon>
        <taxon>Hydrogenophaga</taxon>
    </lineage>
</organism>
<dbReference type="RefSeq" id="WP_382257474.1">
    <property type="nucleotide sequence ID" value="NZ_JBHTBX010000007.1"/>
</dbReference>
<protein>
    <recommendedName>
        <fullName evidence="4">Tetratricopeptide repeat protein</fullName>
    </recommendedName>
</protein>
<comment type="caution">
    <text evidence="2">The sequence shown here is derived from an EMBL/GenBank/DDBJ whole genome shotgun (WGS) entry which is preliminary data.</text>
</comment>
<reference evidence="3" key="1">
    <citation type="journal article" date="2019" name="Int. J. Syst. Evol. Microbiol.">
        <title>The Global Catalogue of Microorganisms (GCM) 10K type strain sequencing project: providing services to taxonomists for standard genome sequencing and annotation.</title>
        <authorList>
            <consortium name="The Broad Institute Genomics Platform"/>
            <consortium name="The Broad Institute Genome Sequencing Center for Infectious Disease"/>
            <person name="Wu L."/>
            <person name="Ma J."/>
        </authorList>
    </citation>
    <scope>NUCLEOTIDE SEQUENCE [LARGE SCALE GENOMIC DNA]</scope>
    <source>
        <strain evidence="3">CCUG 54518</strain>
    </source>
</reference>
<feature type="chain" id="PRO_5046479102" description="Tetratricopeptide repeat protein" evidence="1">
    <location>
        <begin position="30"/>
        <end position="220"/>
    </location>
</feature>
<evidence type="ECO:0000256" key="1">
    <source>
        <dbReference type="SAM" id="SignalP"/>
    </source>
</evidence>
<dbReference type="Proteomes" id="UP001596495">
    <property type="component" value="Unassembled WGS sequence"/>
</dbReference>
<dbReference type="Gene3D" id="1.25.40.10">
    <property type="entry name" value="Tetratricopeptide repeat domain"/>
    <property type="match status" value="1"/>
</dbReference>
<gene>
    <name evidence="2" type="ORF">ACFQNJ_11780</name>
</gene>
<dbReference type="SUPFAM" id="SSF48452">
    <property type="entry name" value="TPR-like"/>
    <property type="match status" value="1"/>
</dbReference>
<dbReference type="InterPro" id="IPR011990">
    <property type="entry name" value="TPR-like_helical_dom_sf"/>
</dbReference>
<evidence type="ECO:0000313" key="2">
    <source>
        <dbReference type="EMBL" id="MFC7435185.1"/>
    </source>
</evidence>
<feature type="signal peptide" evidence="1">
    <location>
        <begin position="1"/>
        <end position="29"/>
    </location>
</feature>
<evidence type="ECO:0000313" key="3">
    <source>
        <dbReference type="Proteomes" id="UP001596495"/>
    </source>
</evidence>